<keyword evidence="4" id="KW-1185">Reference proteome</keyword>
<comment type="similarity">
    <text evidence="1">Belongs to the YggT family.</text>
</comment>
<evidence type="ECO:0000313" key="4">
    <source>
        <dbReference type="Proteomes" id="UP000267250"/>
    </source>
</evidence>
<dbReference type="PANTHER" id="PTHR33219:SF14">
    <property type="entry name" value="PROTEIN COFACTOR ASSEMBLY OF COMPLEX C SUBUNIT B CCB3, CHLOROPLASTIC-RELATED"/>
    <property type="match status" value="1"/>
</dbReference>
<dbReference type="EMBL" id="CP016379">
    <property type="protein sequence ID" value="AZR73021.1"/>
    <property type="molecule type" value="Genomic_DNA"/>
</dbReference>
<dbReference type="Pfam" id="PF02325">
    <property type="entry name" value="CCB3_YggT"/>
    <property type="match status" value="1"/>
</dbReference>
<dbReference type="InterPro" id="IPR003425">
    <property type="entry name" value="CCB3/YggT"/>
</dbReference>
<name>A0A3Q9HQ31_9FIRM</name>
<dbReference type="Proteomes" id="UP000267250">
    <property type="component" value="Chromosome"/>
</dbReference>
<evidence type="ECO:0008006" key="5">
    <source>
        <dbReference type="Google" id="ProtNLM"/>
    </source>
</evidence>
<protein>
    <recommendedName>
        <fullName evidence="5">YggT family protein</fullName>
    </recommendedName>
</protein>
<dbReference type="AlphaFoldDB" id="A0A3Q9HQ31"/>
<evidence type="ECO:0000256" key="2">
    <source>
        <dbReference type="SAM" id="Phobius"/>
    </source>
</evidence>
<proteinExistence type="inferred from homology"/>
<dbReference type="PANTHER" id="PTHR33219">
    <property type="entry name" value="YLMG HOMOLOG PROTEIN 2, CHLOROPLASTIC"/>
    <property type="match status" value="1"/>
</dbReference>
<keyword evidence="2" id="KW-1133">Transmembrane helix</keyword>
<reference evidence="3 4" key="1">
    <citation type="submission" date="2016-07" db="EMBL/GenBank/DDBJ databases">
        <title>Genome and transcriptome analysis of iron-reducing fermentative bacteria Anoxybacter fermentans.</title>
        <authorList>
            <person name="Zeng X."/>
            <person name="Shao Z."/>
        </authorList>
    </citation>
    <scope>NUCLEOTIDE SEQUENCE [LARGE SCALE GENOMIC DNA]</scope>
    <source>
        <strain evidence="3 4">DY22613</strain>
    </source>
</reference>
<feature type="transmembrane region" description="Helical" evidence="2">
    <location>
        <begin position="65"/>
        <end position="85"/>
    </location>
</feature>
<sequence>MLYRLIDTFFDILYWLIIIRVIISWIRPAIRDPRYYKALRLLYELTEPILEPIRRYMPTGIGIDFSPFVALIFLSIIKNILLSILF</sequence>
<accession>A0A3Q9HQ31</accession>
<gene>
    <name evidence="3" type="ORF">BBF96_06185</name>
</gene>
<feature type="transmembrane region" description="Helical" evidence="2">
    <location>
        <begin position="12"/>
        <end position="30"/>
    </location>
</feature>
<keyword evidence="2" id="KW-0472">Membrane</keyword>
<dbReference type="GO" id="GO:0016020">
    <property type="term" value="C:membrane"/>
    <property type="evidence" value="ECO:0007669"/>
    <property type="project" value="InterPro"/>
</dbReference>
<dbReference type="OrthoDB" id="283553at2"/>
<organism evidence="3 4">
    <name type="scientific">Anoxybacter fermentans</name>
    <dbReference type="NCBI Taxonomy" id="1323375"/>
    <lineage>
        <taxon>Bacteria</taxon>
        <taxon>Bacillati</taxon>
        <taxon>Bacillota</taxon>
        <taxon>Clostridia</taxon>
        <taxon>Halanaerobiales</taxon>
        <taxon>Anoxybacter</taxon>
    </lineage>
</organism>
<dbReference type="KEGG" id="aft:BBF96_06185"/>
<keyword evidence="2" id="KW-0812">Transmembrane</keyword>
<evidence type="ECO:0000256" key="1">
    <source>
        <dbReference type="ARBA" id="ARBA00010894"/>
    </source>
</evidence>
<evidence type="ECO:0000313" key="3">
    <source>
        <dbReference type="EMBL" id="AZR73021.1"/>
    </source>
</evidence>
<dbReference type="RefSeq" id="WP_127016351.1">
    <property type="nucleotide sequence ID" value="NZ_CP016379.1"/>
</dbReference>